<sequence length="94" mass="9897">MSHSLNIALLRIWSRNRSRFTAAVPLLAVMAAVVALYIAVSSFALSGAQVADRELGPSGASVVINQPRSTRYPDPAVLKAMTGAGAKNVRLAAY</sequence>
<dbReference type="HOGENOM" id="CLU_2383760_0_0_11"/>
<name>G4CW98_9ACTN</name>
<evidence type="ECO:0000256" key="1">
    <source>
        <dbReference type="SAM" id="Phobius"/>
    </source>
</evidence>
<keyword evidence="1" id="KW-0812">Transmembrane</keyword>
<evidence type="ECO:0000313" key="2">
    <source>
        <dbReference type="EMBL" id="EGY78222.1"/>
    </source>
</evidence>
<feature type="transmembrane region" description="Helical" evidence="1">
    <location>
        <begin position="20"/>
        <end position="40"/>
    </location>
</feature>
<reference evidence="2 3" key="1">
    <citation type="submission" date="2011-06" db="EMBL/GenBank/DDBJ databases">
        <authorList>
            <person name="Muzny D."/>
            <person name="Qin X."/>
            <person name="Deng J."/>
            <person name="Jiang H."/>
            <person name="Liu Y."/>
            <person name="Qu J."/>
            <person name="Song X.-Z."/>
            <person name="Zhang L."/>
            <person name="Thornton R."/>
            <person name="Coyle M."/>
            <person name="Francisco L."/>
            <person name="Jackson L."/>
            <person name="Javaid M."/>
            <person name="Korchina V."/>
            <person name="Kovar C."/>
            <person name="Mata R."/>
            <person name="Mathew T."/>
            <person name="Ngo R."/>
            <person name="Nguyen L."/>
            <person name="Nguyen N."/>
            <person name="Okwuonu G."/>
            <person name="Ongeri F."/>
            <person name="Pham C."/>
            <person name="Simmons D."/>
            <person name="Wilczek-Boney K."/>
            <person name="Hale W."/>
            <person name="Jakkamsetti A."/>
            <person name="Pham P."/>
            <person name="Ruth R."/>
            <person name="San Lucas F."/>
            <person name="Warren J."/>
            <person name="Zhang J."/>
            <person name="Zhao Z."/>
            <person name="Zhou C."/>
            <person name="Zhu D."/>
            <person name="Lee S."/>
            <person name="Bess C."/>
            <person name="Blankenburg K."/>
            <person name="Forbes L."/>
            <person name="Fu Q."/>
            <person name="Gubbala S."/>
            <person name="Hirani K."/>
            <person name="Jayaseelan J.C."/>
            <person name="Lara F."/>
            <person name="Munidasa M."/>
            <person name="Palculict T."/>
            <person name="Patil S."/>
            <person name="Pu L.-L."/>
            <person name="Saada N."/>
            <person name="Tang L."/>
            <person name="Weissenberger G."/>
            <person name="Zhu Y."/>
            <person name="Hemphill L."/>
            <person name="Shang Y."/>
            <person name="Youmans B."/>
            <person name="Ayvaz T."/>
            <person name="Ross M."/>
            <person name="Santibanez J."/>
            <person name="Aqrawi P."/>
            <person name="Gross S."/>
            <person name="Joshi V."/>
            <person name="Fowler G."/>
            <person name="Nazareth L."/>
            <person name="Reid J."/>
            <person name="Worley K."/>
            <person name="Petrosino J."/>
            <person name="Highlander S."/>
            <person name="Gibbs R."/>
        </authorList>
    </citation>
    <scope>NUCLEOTIDE SEQUENCE [LARGE SCALE GENOMIC DNA]</scope>
    <source>
        <strain evidence="2 3">ATCC 25577</strain>
    </source>
</reference>
<protein>
    <submittedName>
        <fullName evidence="2">Uncharacterized protein</fullName>
    </submittedName>
</protein>
<dbReference type="AlphaFoldDB" id="G4CW98"/>
<dbReference type="PATRIC" id="fig|997355.3.peg.788"/>
<accession>G4CW98</accession>
<keyword evidence="1" id="KW-1133">Transmembrane helix</keyword>
<keyword evidence="3" id="KW-1185">Reference proteome</keyword>
<evidence type="ECO:0000313" key="3">
    <source>
        <dbReference type="Proteomes" id="UP000005332"/>
    </source>
</evidence>
<proteinExistence type="predicted"/>
<keyword evidence="1" id="KW-0472">Membrane</keyword>
<gene>
    <name evidence="2" type="ORF">HMPREF9153_0805</name>
</gene>
<comment type="caution">
    <text evidence="2">The sequence shown here is derived from an EMBL/GenBank/DDBJ whole genome shotgun (WGS) entry which is preliminary data.</text>
</comment>
<dbReference type="Proteomes" id="UP000005332">
    <property type="component" value="Unassembled WGS sequence"/>
</dbReference>
<dbReference type="RefSeq" id="WP_004809628.1">
    <property type="nucleotide sequence ID" value="NZ_JH165054.1"/>
</dbReference>
<organism evidence="2 3">
    <name type="scientific">Cutibacterium avidum ATCC 25577</name>
    <dbReference type="NCBI Taxonomy" id="997355"/>
    <lineage>
        <taxon>Bacteria</taxon>
        <taxon>Bacillati</taxon>
        <taxon>Actinomycetota</taxon>
        <taxon>Actinomycetes</taxon>
        <taxon>Propionibacteriales</taxon>
        <taxon>Propionibacteriaceae</taxon>
        <taxon>Cutibacterium</taxon>
    </lineage>
</organism>
<dbReference type="EMBL" id="AGBA01000009">
    <property type="protein sequence ID" value="EGY78222.1"/>
    <property type="molecule type" value="Genomic_DNA"/>
</dbReference>